<dbReference type="InterPro" id="IPR033207">
    <property type="entry name" value="CCP110"/>
</dbReference>
<feature type="region of interest" description="Disordered" evidence="1">
    <location>
        <begin position="922"/>
        <end position="947"/>
    </location>
</feature>
<gene>
    <name evidence="2" type="ORF">NHX12_018826</name>
</gene>
<feature type="region of interest" description="Disordered" evidence="1">
    <location>
        <begin position="847"/>
        <end position="886"/>
    </location>
</feature>
<feature type="region of interest" description="Disordered" evidence="1">
    <location>
        <begin position="101"/>
        <end position="136"/>
    </location>
</feature>
<dbReference type="GO" id="GO:0005814">
    <property type="term" value="C:centriole"/>
    <property type="evidence" value="ECO:0007669"/>
    <property type="project" value="InterPro"/>
</dbReference>
<feature type="region of interest" description="Disordered" evidence="1">
    <location>
        <begin position="457"/>
        <end position="493"/>
    </location>
</feature>
<dbReference type="GO" id="GO:0007099">
    <property type="term" value="P:centriole replication"/>
    <property type="evidence" value="ECO:0007669"/>
    <property type="project" value="InterPro"/>
</dbReference>
<feature type="compositionally biased region" description="Basic and acidic residues" evidence="1">
    <location>
        <begin position="700"/>
        <end position="713"/>
    </location>
</feature>
<comment type="caution">
    <text evidence="2">The sequence shown here is derived from an EMBL/GenBank/DDBJ whole genome shotgun (WGS) entry which is preliminary data.</text>
</comment>
<dbReference type="AlphaFoldDB" id="A0A9Q0F0C8"/>
<feature type="compositionally biased region" description="Low complexity" evidence="1">
    <location>
        <begin position="928"/>
        <end position="941"/>
    </location>
</feature>
<keyword evidence="3" id="KW-1185">Reference proteome</keyword>
<evidence type="ECO:0000313" key="2">
    <source>
        <dbReference type="EMBL" id="KAJ3615258.1"/>
    </source>
</evidence>
<feature type="compositionally biased region" description="Polar residues" evidence="1">
    <location>
        <begin position="457"/>
        <end position="479"/>
    </location>
</feature>
<accession>A0A9Q0F0C8</accession>
<organism evidence="2 3">
    <name type="scientific">Muraenolepis orangiensis</name>
    <name type="common">Patagonian moray cod</name>
    <dbReference type="NCBI Taxonomy" id="630683"/>
    <lineage>
        <taxon>Eukaryota</taxon>
        <taxon>Metazoa</taxon>
        <taxon>Chordata</taxon>
        <taxon>Craniata</taxon>
        <taxon>Vertebrata</taxon>
        <taxon>Euteleostomi</taxon>
        <taxon>Actinopterygii</taxon>
        <taxon>Neopterygii</taxon>
        <taxon>Teleostei</taxon>
        <taxon>Neoteleostei</taxon>
        <taxon>Acanthomorphata</taxon>
        <taxon>Zeiogadaria</taxon>
        <taxon>Gadariae</taxon>
        <taxon>Gadiformes</taxon>
        <taxon>Muraenolepidoidei</taxon>
        <taxon>Muraenolepididae</taxon>
        <taxon>Muraenolepis</taxon>
    </lineage>
</organism>
<feature type="region of interest" description="Disordered" evidence="1">
    <location>
        <begin position="682"/>
        <end position="713"/>
    </location>
</feature>
<dbReference type="GO" id="GO:0032465">
    <property type="term" value="P:regulation of cytokinesis"/>
    <property type="evidence" value="ECO:0007669"/>
    <property type="project" value="InterPro"/>
</dbReference>
<name>A0A9Q0F0C8_9TELE</name>
<dbReference type="Proteomes" id="UP001148018">
    <property type="component" value="Unassembled WGS sequence"/>
</dbReference>
<feature type="region of interest" description="Disordered" evidence="1">
    <location>
        <begin position="309"/>
        <end position="346"/>
    </location>
</feature>
<feature type="region of interest" description="Disordered" evidence="1">
    <location>
        <begin position="1"/>
        <end position="28"/>
    </location>
</feature>
<dbReference type="EMBL" id="JANIIK010000034">
    <property type="protein sequence ID" value="KAJ3615258.1"/>
    <property type="molecule type" value="Genomic_DNA"/>
</dbReference>
<feature type="region of interest" description="Disordered" evidence="1">
    <location>
        <begin position="774"/>
        <end position="793"/>
    </location>
</feature>
<evidence type="ECO:0000256" key="1">
    <source>
        <dbReference type="SAM" id="MobiDB-lite"/>
    </source>
</evidence>
<dbReference type="OrthoDB" id="10028852at2759"/>
<dbReference type="PANTHER" id="PTHR13594">
    <property type="entry name" value="CENTRIOLAR COILED-COIL PROTEIN OF 110 KDA"/>
    <property type="match status" value="1"/>
</dbReference>
<proteinExistence type="predicted"/>
<evidence type="ECO:0000313" key="3">
    <source>
        <dbReference type="Proteomes" id="UP001148018"/>
    </source>
</evidence>
<dbReference type="PANTHER" id="PTHR13594:SF2">
    <property type="entry name" value="SI:CH73-100L22.3"/>
    <property type="match status" value="1"/>
</dbReference>
<dbReference type="GO" id="GO:0032053">
    <property type="term" value="P:ciliary basal body organization"/>
    <property type="evidence" value="ECO:0007669"/>
    <property type="project" value="TreeGrafter"/>
</dbReference>
<dbReference type="GO" id="GO:1903723">
    <property type="term" value="P:negative regulation of centriole elongation"/>
    <property type="evidence" value="ECO:0007669"/>
    <property type="project" value="TreeGrafter"/>
</dbReference>
<dbReference type="Pfam" id="PF16025">
    <property type="entry name" value="CaM_bind"/>
    <property type="match status" value="1"/>
</dbReference>
<feature type="compositionally biased region" description="Low complexity" evidence="1">
    <location>
        <begin position="101"/>
        <end position="111"/>
    </location>
</feature>
<reference evidence="2" key="1">
    <citation type="submission" date="2022-07" db="EMBL/GenBank/DDBJ databases">
        <title>Chromosome-level genome of Muraenolepis orangiensis.</title>
        <authorList>
            <person name="Kim J."/>
        </authorList>
    </citation>
    <scope>NUCLEOTIDE SEQUENCE</scope>
    <source>
        <strain evidence="2">KU_S4_2022</strain>
        <tissue evidence="2">Muscle</tissue>
    </source>
</reference>
<protein>
    <submittedName>
        <fullName evidence="2">Uncharacterized protein</fullName>
    </submittedName>
</protein>
<feature type="compositionally biased region" description="Polar residues" evidence="1">
    <location>
        <begin position="812"/>
        <end position="821"/>
    </location>
</feature>
<sequence>MEDYEEFVSSRLSELRKNRSSTPPPGRRRSLICFYGRSILPPLLSQERREEMRTSKEHLKKSKADGRVIHIQNLLHSIQLRKAPTLQEFFEEKSGLHILSDSNATSSASSSQRVHGLETKDHLSFSPPPGLQDEHITPKVAPLTSTTCTEISLHHPKPPQQYQDQNCFLDENEVNPHSQPITDPFVDISHQSQSSGYVTYDNADTATSVLTRVESVREGCLLSSVEGGLKYPSNRTKMQNIISHPPIDGETLERSAHESSIEDCSLSAESGPPVQDLTTLGTNQEIMHKLNEQINEHPSAQYDAFDQDENASGRECPTPPIGGGTDSSHYSTTTNPEPQDQEEDQADALNHDADIKPFEEPYRLSLQALLKKSQEYRQQQRMLRSQARNSRVILESLSDKENDEFPHKATMRRKTKQETCIENQAEMSLNKPCENEQKLKGEDLPSKESNDVMKTVGLSSTGNANTGTLGRGQNKTLPENNPPVFSPTGESPTKPVDFFVTTLSDISAHSPAHFSPPRNESTIRSLSNKGTNFHVIPTPQLCTSPVHCKGLSKTGGSQGASPGPNTKVLVQTANNVDRMFETGENDASSVAHLNQVDLPTMLSRSSAHTQHIDQLELNLSCLKLLISELESTITENRKNQSQPENRILPAGFCDVSSAPFLHQTYKEQRVWVGPNDSYNGDKSLHGDWSPAEGSAWQRRQSLDHDRNNEEDTDPELHFIDLPRIRPHKRGDADVCVNKGSTGLSLVLGGGGETANRVQGTVGASLARGIVAMSSREQAGSKRPQPSAKRITSVTQRMLIPDVFRETPLSPVTVLSDTSNQPPKRPQAMVEEGSASSCWVSLNRSYHVDRPSDSSGSELLTYGPHVPDNEHLTPESRGGGGQVGVSKAKRRLLMHTKKEAQERRLDSGKGAGPLVHALAYASTPKASPQERGGQVGQGDQQQLNHMHAAQWEARQEKQGRQQQQVLQLGNEETFVVVGSPAPTPFSITSTPFSITSTHLYKHTHTPFSITSTPFSITSTPFSITSTPFSITSTPFSITPTPFSITSTPFSITSTHLYKHTHTPFSITSTPFSITSTPFSITSTPFSITSTPFSITPTPFSITSTPFSITSTPFSITPTPFSITSTPFSITPTPFSITPTPHQ</sequence>
<feature type="region of interest" description="Disordered" evidence="1">
    <location>
        <begin position="811"/>
        <end position="831"/>
    </location>
</feature>
<feature type="compositionally biased region" description="Polar residues" evidence="1">
    <location>
        <begin position="326"/>
        <end position="338"/>
    </location>
</feature>